<dbReference type="FunFam" id="1.20.1070.10:FF:000058">
    <property type="entry name" value="Adhesion G protein-coupled receptor F5"/>
    <property type="match status" value="1"/>
</dbReference>
<evidence type="ECO:0000256" key="9">
    <source>
        <dbReference type="ARBA" id="ARBA00023180"/>
    </source>
</evidence>
<feature type="domain" description="Ig-like" evidence="14">
    <location>
        <begin position="422"/>
        <end position="513"/>
    </location>
</feature>
<dbReference type="InterPro" id="IPR046338">
    <property type="entry name" value="GAIN_dom_sf"/>
</dbReference>
<name>A0A0A0A0I7_CHAVO</name>
<dbReference type="InterPro" id="IPR003599">
    <property type="entry name" value="Ig_sub"/>
</dbReference>
<dbReference type="PROSITE" id="PS50261">
    <property type="entry name" value="G_PROTEIN_RECEP_F2_4"/>
    <property type="match status" value="1"/>
</dbReference>
<keyword evidence="8" id="KW-1015">Disulfide bond</keyword>
<dbReference type="STRING" id="50402.A0A0A0A0I7"/>
<feature type="non-terminal residue" evidence="15">
    <location>
        <position position="1"/>
    </location>
</feature>
<evidence type="ECO:0000259" key="14">
    <source>
        <dbReference type="PROSITE" id="PS50835"/>
    </source>
</evidence>
<dbReference type="InterPro" id="IPR000082">
    <property type="entry name" value="SEA_dom"/>
</dbReference>
<dbReference type="PANTHER" id="PTHR45813:SF4">
    <property type="entry name" value="ADHESION G PROTEIN-COUPLED RECEPTOR F5"/>
    <property type="match status" value="1"/>
</dbReference>
<dbReference type="SUPFAM" id="SSF48726">
    <property type="entry name" value="Immunoglobulin"/>
    <property type="match status" value="2"/>
</dbReference>
<dbReference type="Gene3D" id="2.60.220.50">
    <property type="match status" value="1"/>
</dbReference>
<comment type="similarity">
    <text evidence="2">Belongs to the G-protein coupled receptor 2 family. Adhesion G-protein coupled receptor (ADGR) subfamily.</text>
</comment>
<feature type="transmembrane region" description="Helical" evidence="10">
    <location>
        <begin position="995"/>
        <end position="1017"/>
    </location>
</feature>
<feature type="domain" description="G-protein coupled receptors family 2 profile 2" evidence="13">
    <location>
        <begin position="954"/>
        <end position="1212"/>
    </location>
</feature>
<keyword evidence="16" id="KW-1185">Reference proteome</keyword>
<dbReference type="Pfam" id="PF25387">
    <property type="entry name" value="ADGRF3_N"/>
    <property type="match status" value="1"/>
</dbReference>
<dbReference type="GO" id="GO:0019216">
    <property type="term" value="P:regulation of lipid metabolic process"/>
    <property type="evidence" value="ECO:0007669"/>
    <property type="project" value="TreeGrafter"/>
</dbReference>
<dbReference type="PROSITE" id="PS50024">
    <property type="entry name" value="SEA"/>
    <property type="match status" value="1"/>
</dbReference>
<dbReference type="EMBL" id="KL869930">
    <property type="protein sequence ID" value="KGL86540.1"/>
    <property type="molecule type" value="Genomic_DNA"/>
</dbReference>
<dbReference type="GO" id="GO:0005886">
    <property type="term" value="C:plasma membrane"/>
    <property type="evidence" value="ECO:0007669"/>
    <property type="project" value="UniProtKB-SubCell"/>
</dbReference>
<dbReference type="Gene3D" id="2.60.40.10">
    <property type="entry name" value="Immunoglobulins"/>
    <property type="match status" value="2"/>
</dbReference>
<dbReference type="SMART" id="SM00409">
    <property type="entry name" value="IG"/>
    <property type="match status" value="2"/>
</dbReference>
<keyword evidence="5" id="KW-0732">Signal</keyword>
<dbReference type="GO" id="GO:0004930">
    <property type="term" value="F:G protein-coupled receptor activity"/>
    <property type="evidence" value="ECO:0007669"/>
    <property type="project" value="InterPro"/>
</dbReference>
<dbReference type="SUPFAM" id="SSF81321">
    <property type="entry name" value="Family A G protein-coupled receptor-like"/>
    <property type="match status" value="1"/>
</dbReference>
<dbReference type="PROSITE" id="PS50835">
    <property type="entry name" value="IG_LIKE"/>
    <property type="match status" value="2"/>
</dbReference>
<evidence type="ECO:0000256" key="2">
    <source>
        <dbReference type="ARBA" id="ARBA00007343"/>
    </source>
</evidence>
<protein>
    <submittedName>
        <fullName evidence="15">G-protein coupled receptor 116</fullName>
    </submittedName>
</protein>
<dbReference type="GO" id="GO:0031410">
    <property type="term" value="C:cytoplasmic vesicle"/>
    <property type="evidence" value="ECO:0007669"/>
    <property type="project" value="TreeGrafter"/>
</dbReference>
<dbReference type="InterPro" id="IPR057244">
    <property type="entry name" value="GAIN_B"/>
</dbReference>
<accession>A0A0A0A0I7</accession>
<evidence type="ECO:0000256" key="7">
    <source>
        <dbReference type="ARBA" id="ARBA00023136"/>
    </source>
</evidence>
<dbReference type="GO" id="GO:0045444">
    <property type="term" value="P:fat cell differentiation"/>
    <property type="evidence" value="ECO:0007669"/>
    <property type="project" value="TreeGrafter"/>
</dbReference>
<evidence type="ECO:0000313" key="16">
    <source>
        <dbReference type="Proteomes" id="UP000053858"/>
    </source>
</evidence>
<feature type="transmembrane region" description="Helical" evidence="10">
    <location>
        <begin position="1037"/>
        <end position="1059"/>
    </location>
</feature>
<dbReference type="InterPro" id="IPR057400">
    <property type="entry name" value="ADGRF3/5_N"/>
</dbReference>
<keyword evidence="3" id="KW-1003">Cell membrane</keyword>
<evidence type="ECO:0000259" key="13">
    <source>
        <dbReference type="PROSITE" id="PS50261"/>
    </source>
</evidence>
<evidence type="ECO:0000256" key="4">
    <source>
        <dbReference type="ARBA" id="ARBA00022692"/>
    </source>
</evidence>
<feature type="domain" description="Ig-like" evidence="14">
    <location>
        <begin position="204"/>
        <end position="310"/>
    </location>
</feature>
<evidence type="ECO:0000259" key="12">
    <source>
        <dbReference type="PROSITE" id="PS50221"/>
    </source>
</evidence>
<dbReference type="PANTHER" id="PTHR45813">
    <property type="entry name" value="IG-LIKE DOMAIN-CONTAINING PROTEIN"/>
    <property type="match status" value="1"/>
</dbReference>
<dbReference type="PRINTS" id="PR01695">
    <property type="entry name" value="IGHEPTARCPTR"/>
</dbReference>
<dbReference type="GO" id="GO:0006112">
    <property type="term" value="P:energy reserve metabolic process"/>
    <property type="evidence" value="ECO:0007669"/>
    <property type="project" value="TreeGrafter"/>
</dbReference>
<dbReference type="SMART" id="SM00303">
    <property type="entry name" value="GPS"/>
    <property type="match status" value="1"/>
</dbReference>
<comment type="subcellular location">
    <subcellularLocation>
        <location evidence="1">Cell membrane</location>
        <topology evidence="1">Multi-pass membrane protein</topology>
    </subcellularLocation>
</comment>
<evidence type="ECO:0000259" key="11">
    <source>
        <dbReference type="PROSITE" id="PS50024"/>
    </source>
</evidence>
<feature type="transmembrane region" description="Helical" evidence="10">
    <location>
        <begin position="956"/>
        <end position="983"/>
    </location>
</feature>
<evidence type="ECO:0000313" key="15">
    <source>
        <dbReference type="EMBL" id="KGL86540.1"/>
    </source>
</evidence>
<evidence type="ECO:0000256" key="8">
    <source>
        <dbReference type="ARBA" id="ARBA00023157"/>
    </source>
</evidence>
<dbReference type="InterPro" id="IPR000832">
    <property type="entry name" value="GPCR_2_secretin-like"/>
</dbReference>
<sequence length="1238" mass="138428">EYTADIEVSLTDSSFLEPVKEYFKNLNLPVLTNISNAEMRISNVSVTTVCLPSGENTSCCSCENGYAWPSEVHSDLIICPSAILAPSLPCSYMREMPLDKPYCKPEIEDSCDMGEPIVMDMSVRLDTVFLEDLSNSSSELYKKYKADLEIAFNAGYRCLPGFVSATVTGFRLGSVFVNYEVKAGAANFNQIASSNRIIPQFLNPLYQLNQTTFTTKIVDQTNFTVSPEDIFEGDTVRLTCEINSTSENVTWYHLGQIISTNSLNFKGSKTSRSTLEVANIKMNDSGSYTCTFTKSNRFHTLIYNATKTVAVSPLNITTKGNDIDVTCNSPEMQTNGLLLSCCIDKHLPSLTGDWKVNGAINITGKINKRFFSENCTEYKLNISESLCPPENSGTVTTYTCELRTGYGARRSQDIRVMYLRAAQVTIFPSVKLQVSEGSEFNLTCKSDVGKYDSVSWKIQSGNSINQIDCGRYITNNNREATSVLRVNTTTWDWNGTCICTFSQKYLESSANVTIEVVPLPLKHKILINPIETSIVCEKPQALECCIDNNTTENYTVRFVVQEKEFSAERKPKGNLLCYTSSYTEGECNKMKKLTSYCKFINSINQEVNSNNITLKVIPGKKEVSCSDSDGVGMEGDTLIKPCCELNNIDDCVQGNRIYKCCNKLWVLEKRNCLSVAINKLLDDAEVTFMTFLEVRELPIYLKKLNETTGMEKGILHNSSANVGAVVSILQMVSSIPADAEPLTIEYFLSVVDIVAESTTETWEVLNNSEEPKSSSLLGSVENFTLNLQPVDNTIPFVKAKTLQLQGMVTENSNTNYNKIFHSAENLTVNVFIDSTENSIGTQNSTIVSVMSSRLGHILPQHGTQYVNGLLLTTTVRSSGNQKFDINMTFAKQDLSLKKPQCVFWNFKLNRSGGGWDTQGCTFTEEEDYVNCSCNHLTSFSILMSPDIRSRVDFEDYITYIGLAISILSLVTCIIVESLVWKYVTNNTTSYMRHVCILNIATSLLIADIWFIVTASISNQNQQMSRDVCLVATFFIHLFYLCVFFWMLSLGLILFYRLVFILHNTSKTIQKAVAFCLGYGCPFVIAVITIAVTLPRNNYTRNDVCWLKWEESKALLAFVVPALIIVAMNLFITAVVIIKILRPNIGDRSNRQERNSLLQIGKSVAILTSLLGLTWGLGLVTVIKNSHRAFHILFVLLNTLQGLFILVFGTLWDKKIQEALLKRNSMSKWSSQQTKVRTL</sequence>
<evidence type="ECO:0000256" key="10">
    <source>
        <dbReference type="SAM" id="Phobius"/>
    </source>
</evidence>
<dbReference type="InterPro" id="IPR007110">
    <property type="entry name" value="Ig-like_dom"/>
</dbReference>
<evidence type="ECO:0000256" key="1">
    <source>
        <dbReference type="ARBA" id="ARBA00004651"/>
    </source>
</evidence>
<evidence type="ECO:0000256" key="5">
    <source>
        <dbReference type="ARBA" id="ARBA00022729"/>
    </source>
</evidence>
<feature type="transmembrane region" description="Helical" evidence="10">
    <location>
        <begin position="1188"/>
        <end position="1211"/>
    </location>
</feature>
<keyword evidence="7 10" id="KW-0472">Membrane</keyword>
<keyword evidence="4 10" id="KW-0812">Transmembrane</keyword>
<feature type="transmembrane region" description="Helical" evidence="10">
    <location>
        <begin position="1113"/>
        <end position="1141"/>
    </location>
</feature>
<dbReference type="GO" id="GO:0007189">
    <property type="term" value="P:adenylate cyclase-activating G protein-coupled receptor signaling pathway"/>
    <property type="evidence" value="ECO:0007669"/>
    <property type="project" value="TreeGrafter"/>
</dbReference>
<dbReference type="Pfam" id="PF13927">
    <property type="entry name" value="Ig_3"/>
    <property type="match status" value="1"/>
</dbReference>
<keyword evidence="9" id="KW-0325">Glycoprotein</keyword>
<keyword evidence="15" id="KW-0675">Receptor</keyword>
<dbReference type="InterPro" id="IPR003598">
    <property type="entry name" value="Ig_sub2"/>
</dbReference>
<dbReference type="AlphaFoldDB" id="A0A0A0A0I7"/>
<dbReference type="InterPro" id="IPR017981">
    <property type="entry name" value="GPCR_2-like_7TM"/>
</dbReference>
<dbReference type="InterPro" id="IPR008078">
    <property type="entry name" value="GPCR_2_Ig-hepta-like_rcpt"/>
</dbReference>
<dbReference type="InterPro" id="IPR051587">
    <property type="entry name" value="Adhesion_GPCR"/>
</dbReference>
<feature type="transmembrane region" description="Helical" evidence="10">
    <location>
        <begin position="1071"/>
        <end position="1093"/>
    </location>
</feature>
<dbReference type="GO" id="GO:0007166">
    <property type="term" value="P:cell surface receptor signaling pathway"/>
    <property type="evidence" value="ECO:0007669"/>
    <property type="project" value="InterPro"/>
</dbReference>
<dbReference type="SMART" id="SM00408">
    <property type="entry name" value="IGc2"/>
    <property type="match status" value="1"/>
</dbReference>
<feature type="domain" description="GAIN-B" evidence="12">
    <location>
        <begin position="793"/>
        <end position="949"/>
    </location>
</feature>
<dbReference type="Proteomes" id="UP000053858">
    <property type="component" value="Unassembled WGS sequence"/>
</dbReference>
<proteinExistence type="inferred from homology"/>
<feature type="non-terminal residue" evidence="15">
    <location>
        <position position="1238"/>
    </location>
</feature>
<dbReference type="Gene3D" id="1.20.1070.10">
    <property type="entry name" value="Rhodopsin 7-helix transmembrane proteins"/>
    <property type="match status" value="1"/>
</dbReference>
<dbReference type="InterPro" id="IPR036179">
    <property type="entry name" value="Ig-like_dom_sf"/>
</dbReference>
<dbReference type="Pfam" id="PF01825">
    <property type="entry name" value="GPS"/>
    <property type="match status" value="1"/>
</dbReference>
<reference evidence="16" key="1">
    <citation type="journal article" date="2014" name="Science">
        <title>Comparative genomics reveals insights into avian genome evolution and adaptation.</title>
        <authorList>
            <consortium name="Avian Genome Consortium"/>
            <person name="Zhang G."/>
            <person name="Li C."/>
            <person name="Li Q."/>
            <person name="Li B."/>
            <person name="Larkin D.M."/>
            <person name="Lee C."/>
            <person name="Storz J.F."/>
            <person name="Antunes A."/>
            <person name="Greenwold M.J."/>
            <person name="Meredith R.W."/>
            <person name="Odeen A."/>
            <person name="Cui J."/>
            <person name="Zhou Q."/>
            <person name="Xu L."/>
            <person name="Pan H."/>
            <person name="Wang Z."/>
            <person name="Jin L."/>
            <person name="Zhang P."/>
            <person name="Hu H."/>
            <person name="Yang W."/>
            <person name="Hu J."/>
            <person name="Xiao J."/>
            <person name="Yang Z."/>
            <person name="Liu Y."/>
            <person name="Xie Q."/>
            <person name="Yu H."/>
            <person name="Lian J."/>
            <person name="Wen P."/>
            <person name="Zhang F."/>
            <person name="Li H."/>
            <person name="Zeng Y."/>
            <person name="Xiong Z."/>
            <person name="Liu S."/>
            <person name="Zhou L."/>
            <person name="Huang Z."/>
            <person name="An N."/>
            <person name="Wang J."/>
            <person name="Zheng Q."/>
            <person name="Xiong Y."/>
            <person name="Wang G."/>
            <person name="Wang B."/>
            <person name="Wang J."/>
            <person name="Fan Y."/>
            <person name="da Fonseca R.R."/>
            <person name="Alfaro-Nunez A."/>
            <person name="Schubert M."/>
            <person name="Orlando L."/>
            <person name="Mourier T."/>
            <person name="Howard J.T."/>
            <person name="Ganapathy G."/>
            <person name="Pfenning A."/>
            <person name="Whitney O."/>
            <person name="Rivas M.V."/>
            <person name="Hara E."/>
            <person name="Smith J."/>
            <person name="Farre M."/>
            <person name="Narayan J."/>
            <person name="Slavov G."/>
            <person name="Romanov M.N."/>
            <person name="Borges R."/>
            <person name="Machado J.P."/>
            <person name="Khan I."/>
            <person name="Springer M.S."/>
            <person name="Gatesy J."/>
            <person name="Hoffmann F.G."/>
            <person name="Opazo J.C."/>
            <person name="Hastad O."/>
            <person name="Sawyer R.H."/>
            <person name="Kim H."/>
            <person name="Kim K.W."/>
            <person name="Kim H.J."/>
            <person name="Cho S."/>
            <person name="Li N."/>
            <person name="Huang Y."/>
            <person name="Bruford M.W."/>
            <person name="Zhan X."/>
            <person name="Dixon A."/>
            <person name="Bertelsen M.F."/>
            <person name="Derryberry E."/>
            <person name="Warren W."/>
            <person name="Wilson R.K."/>
            <person name="Li S."/>
            <person name="Ray D.A."/>
            <person name="Green R.E."/>
            <person name="O'Brien S.J."/>
            <person name="Griffin D."/>
            <person name="Johnson W.E."/>
            <person name="Haussler D."/>
            <person name="Ryder O.A."/>
            <person name="Willerslev E."/>
            <person name="Graves G.R."/>
            <person name="Alstrom P."/>
            <person name="Fjeldsa J."/>
            <person name="Mindell D.P."/>
            <person name="Edwards S.V."/>
            <person name="Braun E.L."/>
            <person name="Rahbek C."/>
            <person name="Burt D.W."/>
            <person name="Houde P."/>
            <person name="Zhang Y."/>
            <person name="Yang H."/>
            <person name="Wang J."/>
            <person name="Jarvis E.D."/>
            <person name="Gilbert M.T."/>
            <person name="Wang J."/>
        </authorList>
    </citation>
    <scope>NUCLEOTIDE SEQUENCE [LARGE SCALE GENOMIC DNA]</scope>
</reference>
<dbReference type="InterPro" id="IPR013783">
    <property type="entry name" value="Ig-like_fold"/>
</dbReference>
<dbReference type="Pfam" id="PF00002">
    <property type="entry name" value="7tm_2"/>
    <property type="match status" value="1"/>
</dbReference>
<evidence type="ECO:0000256" key="6">
    <source>
        <dbReference type="ARBA" id="ARBA00022989"/>
    </source>
</evidence>
<gene>
    <name evidence="15" type="ORF">N301_15454</name>
</gene>
<feature type="transmembrane region" description="Helical" evidence="10">
    <location>
        <begin position="1162"/>
        <end position="1182"/>
    </location>
</feature>
<feature type="domain" description="SEA" evidence="11">
    <location>
        <begin position="113"/>
        <end position="230"/>
    </location>
</feature>
<keyword evidence="6 10" id="KW-1133">Transmembrane helix</keyword>
<evidence type="ECO:0000256" key="3">
    <source>
        <dbReference type="ARBA" id="ARBA00022475"/>
    </source>
</evidence>
<dbReference type="PROSITE" id="PS50221">
    <property type="entry name" value="GAIN_B"/>
    <property type="match status" value="1"/>
</dbReference>
<dbReference type="InterPro" id="IPR000203">
    <property type="entry name" value="GPS"/>
</dbReference>
<organism evidence="15 16">
    <name type="scientific">Charadrius vociferus</name>
    <name type="common">Killdeer</name>
    <name type="synonym">Aegialitis vocifera</name>
    <dbReference type="NCBI Taxonomy" id="50402"/>
    <lineage>
        <taxon>Eukaryota</taxon>
        <taxon>Metazoa</taxon>
        <taxon>Chordata</taxon>
        <taxon>Craniata</taxon>
        <taxon>Vertebrata</taxon>
        <taxon>Euteleostomi</taxon>
        <taxon>Archelosauria</taxon>
        <taxon>Archosauria</taxon>
        <taxon>Dinosauria</taxon>
        <taxon>Saurischia</taxon>
        <taxon>Theropoda</taxon>
        <taxon>Coelurosauria</taxon>
        <taxon>Aves</taxon>
        <taxon>Neognathae</taxon>
        <taxon>Neoaves</taxon>
        <taxon>Charadriiformes</taxon>
        <taxon>Charadriidae</taxon>
        <taxon>Charadrius</taxon>
    </lineage>
</organism>